<keyword evidence="1" id="KW-0472">Membrane</keyword>
<name>A0A0W0TE03_9GAMM</name>
<accession>A0A0W0TE03</accession>
<protein>
    <submittedName>
        <fullName evidence="2">Uncharacterized protein</fullName>
    </submittedName>
</protein>
<keyword evidence="1" id="KW-1133">Transmembrane helix</keyword>
<dbReference type="Proteomes" id="UP000054736">
    <property type="component" value="Unassembled WGS sequence"/>
</dbReference>
<organism evidence="2 3">
    <name type="scientific">Legionella drozanskii LLAP-1</name>
    <dbReference type="NCBI Taxonomy" id="1212489"/>
    <lineage>
        <taxon>Bacteria</taxon>
        <taxon>Pseudomonadati</taxon>
        <taxon>Pseudomonadota</taxon>
        <taxon>Gammaproteobacteria</taxon>
        <taxon>Legionellales</taxon>
        <taxon>Legionellaceae</taxon>
        <taxon>Legionella</taxon>
    </lineage>
</organism>
<dbReference type="AlphaFoldDB" id="A0A0W0TE03"/>
<keyword evidence="3" id="KW-1185">Reference proteome</keyword>
<evidence type="ECO:0000256" key="1">
    <source>
        <dbReference type="SAM" id="Phobius"/>
    </source>
</evidence>
<feature type="transmembrane region" description="Helical" evidence="1">
    <location>
        <begin position="34"/>
        <end position="55"/>
    </location>
</feature>
<evidence type="ECO:0000313" key="2">
    <source>
        <dbReference type="EMBL" id="KTC93836.1"/>
    </source>
</evidence>
<proteinExistence type="predicted"/>
<keyword evidence="1" id="KW-0812">Transmembrane</keyword>
<comment type="caution">
    <text evidence="2">The sequence shown here is derived from an EMBL/GenBank/DDBJ whole genome shotgun (WGS) entry which is preliminary data.</text>
</comment>
<sequence>MLPPKPETYVIRSLRRKQVSTSFSGSMKKLSKPYFKFIVSLYGYVIETIIIIQFAPYMHPDSFDSSGIFYVTH</sequence>
<evidence type="ECO:0000313" key="3">
    <source>
        <dbReference type="Proteomes" id="UP000054736"/>
    </source>
</evidence>
<dbReference type="STRING" id="1212489.Ldro_0186"/>
<gene>
    <name evidence="2" type="ORF">Ldro_0186</name>
</gene>
<reference evidence="2 3" key="1">
    <citation type="submission" date="2015-11" db="EMBL/GenBank/DDBJ databases">
        <title>Genomic analysis of 38 Legionella species identifies large and diverse effector repertoires.</title>
        <authorList>
            <person name="Burstein D."/>
            <person name="Amaro F."/>
            <person name="Zusman T."/>
            <person name="Lifshitz Z."/>
            <person name="Cohen O."/>
            <person name="Gilbert J.A."/>
            <person name="Pupko T."/>
            <person name="Shuman H.A."/>
            <person name="Segal G."/>
        </authorList>
    </citation>
    <scope>NUCLEOTIDE SEQUENCE [LARGE SCALE GENOMIC DNA]</scope>
    <source>
        <strain evidence="2 3">ATCC 700990</strain>
    </source>
</reference>
<dbReference type="EMBL" id="LNXY01000001">
    <property type="protein sequence ID" value="KTC93836.1"/>
    <property type="molecule type" value="Genomic_DNA"/>
</dbReference>
<dbReference type="PATRIC" id="fig|1212489.4.peg.190"/>